<gene>
    <name evidence="7" type="ORF">BRAPAZ1V2_A02P28320.2</name>
    <name evidence="8" type="ORF">BRARA_B02356</name>
</gene>
<dbReference type="InterPro" id="IPR010264">
    <property type="entry name" value="Self-incomp_S1"/>
</dbReference>
<evidence type="ECO:0000256" key="4">
    <source>
        <dbReference type="ARBA" id="ARBA00022525"/>
    </source>
</evidence>
<accession>A0A398ACU2</accession>
<evidence type="ECO:0000256" key="3">
    <source>
        <dbReference type="ARBA" id="ARBA00022471"/>
    </source>
</evidence>
<keyword evidence="5 6" id="KW-0732">Signal</keyword>
<evidence type="ECO:0000313" key="10">
    <source>
        <dbReference type="Proteomes" id="UP000694005"/>
    </source>
</evidence>
<proteinExistence type="inferred from homology"/>
<dbReference type="AlphaFoldDB" id="A0A398ACU2"/>
<reference evidence="7 10" key="2">
    <citation type="submission" date="2021-07" db="EMBL/GenBank/DDBJ databases">
        <authorList>
            <consortium name="Genoscope - CEA"/>
            <person name="William W."/>
        </authorList>
    </citation>
    <scope>NUCLEOTIDE SEQUENCE [LARGE SCALE GENOMIC DNA]</scope>
</reference>
<dbReference type="Proteomes" id="UP000694005">
    <property type="component" value="Chromosome A02"/>
</dbReference>
<dbReference type="EMBL" id="CM010629">
    <property type="protein sequence ID" value="RID75305.1"/>
    <property type="molecule type" value="Genomic_DNA"/>
</dbReference>
<dbReference type="Proteomes" id="UP000264353">
    <property type="component" value="Chromosome A2"/>
</dbReference>
<reference evidence="8 9" key="1">
    <citation type="submission" date="2018-06" db="EMBL/GenBank/DDBJ databases">
        <title>WGS assembly of Brassica rapa FPsc.</title>
        <authorList>
            <person name="Bowman J."/>
            <person name="Kohchi T."/>
            <person name="Yamato K."/>
            <person name="Jenkins J."/>
            <person name="Shu S."/>
            <person name="Ishizaki K."/>
            <person name="Yamaoka S."/>
            <person name="Nishihama R."/>
            <person name="Nakamura Y."/>
            <person name="Berger F."/>
            <person name="Adam C."/>
            <person name="Aki S."/>
            <person name="Althoff F."/>
            <person name="Araki T."/>
            <person name="Arteaga-Vazquez M."/>
            <person name="Balasubrmanian S."/>
            <person name="Bauer D."/>
            <person name="Boehm C."/>
            <person name="Briginshaw L."/>
            <person name="Caballero-Perez J."/>
            <person name="Catarino B."/>
            <person name="Chen F."/>
            <person name="Chiyoda S."/>
            <person name="Chovatia M."/>
            <person name="Davies K."/>
            <person name="Delmans M."/>
            <person name="Demura T."/>
            <person name="Dierschke T."/>
            <person name="Dolan L."/>
            <person name="Dorantes-Acosta A."/>
            <person name="Eklund D."/>
            <person name="Florent S."/>
            <person name="Flores-Sandoval E."/>
            <person name="Fujiyama A."/>
            <person name="Fukuzawa H."/>
            <person name="Galik B."/>
            <person name="Grimanelli D."/>
            <person name="Grimwood J."/>
            <person name="Grossniklaus U."/>
            <person name="Hamada T."/>
            <person name="Haseloff J."/>
            <person name="Hetherington A."/>
            <person name="Higo A."/>
            <person name="Hirakawa Y."/>
            <person name="Hundley H."/>
            <person name="Ikeda Y."/>
            <person name="Inoue K."/>
            <person name="Inoue S."/>
            <person name="Ishida S."/>
            <person name="Jia Q."/>
            <person name="Kakita M."/>
            <person name="Kanazawa T."/>
            <person name="Kawai Y."/>
            <person name="Kawashima T."/>
            <person name="Kennedy M."/>
            <person name="Kinose K."/>
            <person name="Kinoshita T."/>
            <person name="Kohara Y."/>
            <person name="Koide E."/>
            <person name="Komatsu K."/>
            <person name="Kopischke S."/>
            <person name="Kubo M."/>
            <person name="Kyozuka J."/>
            <person name="Lagercrantz U."/>
            <person name="Lin S."/>
            <person name="Lindquist E."/>
            <person name="Lipzen A."/>
            <person name="Lu C."/>
            <person name="Luna E."/>
            <person name="Martienssen R."/>
            <person name="Minamino N."/>
            <person name="Mizutani M."/>
            <person name="Mizutani M."/>
            <person name="Mochizuki N."/>
            <person name="Monte I."/>
            <person name="Mosher R."/>
            <person name="Nagasaki H."/>
            <person name="Nakagami H."/>
            <person name="Naramoto S."/>
            <person name="Nishitani K."/>
            <person name="Ohtani M."/>
            <person name="Okamoto T."/>
            <person name="Okumura M."/>
            <person name="Phillips J."/>
            <person name="Pollak B."/>
            <person name="Reinders A."/>
            <person name="Roevekamp M."/>
            <person name="Sano R."/>
            <person name="Sawa S."/>
            <person name="Schmid M."/>
            <person name="Shirakawa M."/>
            <person name="Solano R."/>
            <person name="Spunde A."/>
            <person name="Suetsugu N."/>
            <person name="Sugano S."/>
            <person name="Sugiyama A."/>
            <person name="Sun R."/>
            <person name="Suzuki Y."/>
            <person name="Takenaka M."/>
            <person name="Takezawa D."/>
            <person name="Tomogane H."/>
            <person name="Tsuzuki M."/>
            <person name="Ueda T."/>
            <person name="Umeda M."/>
            <person name="Ward J."/>
            <person name="Watanabe Y."/>
            <person name="Yazaki K."/>
            <person name="Yokoyama R."/>
            <person name="Yoshitake Y."/>
            <person name="Yotsui I."/>
            <person name="Zachgo S."/>
            <person name="Schmutz J."/>
        </authorList>
    </citation>
    <scope>NUCLEOTIDE SEQUENCE [LARGE SCALE GENOMIC DNA]</scope>
    <source>
        <strain evidence="9">cv. B-3</strain>
    </source>
</reference>
<evidence type="ECO:0000256" key="2">
    <source>
        <dbReference type="ARBA" id="ARBA00005581"/>
    </source>
</evidence>
<dbReference type="Pfam" id="PF05938">
    <property type="entry name" value="Self-incomp_S1"/>
    <property type="match status" value="1"/>
</dbReference>
<evidence type="ECO:0000256" key="1">
    <source>
        <dbReference type="ARBA" id="ARBA00004613"/>
    </source>
</evidence>
<keyword evidence="3" id="KW-0713">Self-incompatibility</keyword>
<dbReference type="EMBL" id="LS974618">
    <property type="protein sequence ID" value="CAG7893880.1"/>
    <property type="molecule type" value="Genomic_DNA"/>
</dbReference>
<evidence type="ECO:0000313" key="8">
    <source>
        <dbReference type="EMBL" id="RID75305.1"/>
    </source>
</evidence>
<dbReference type="SMR" id="A0A398ACU2"/>
<dbReference type="GO" id="GO:0005576">
    <property type="term" value="C:extracellular region"/>
    <property type="evidence" value="ECO:0007669"/>
    <property type="project" value="UniProtKB-SubCell"/>
</dbReference>
<dbReference type="Gramene" id="A02p28320.2_BraZ1">
    <property type="protein sequence ID" value="A02p28320.2_BraZ1.CDS.1"/>
    <property type="gene ID" value="A02g28320.2_BraZ1"/>
</dbReference>
<dbReference type="GO" id="GO:0060320">
    <property type="term" value="P:rejection of self pollen"/>
    <property type="evidence" value="ECO:0007669"/>
    <property type="project" value="UniProtKB-KW"/>
</dbReference>
<name>A0A398ACU2_BRACM</name>
<organism evidence="8 9">
    <name type="scientific">Brassica campestris</name>
    <name type="common">Field mustard</name>
    <dbReference type="NCBI Taxonomy" id="3711"/>
    <lineage>
        <taxon>Eukaryota</taxon>
        <taxon>Viridiplantae</taxon>
        <taxon>Streptophyta</taxon>
        <taxon>Embryophyta</taxon>
        <taxon>Tracheophyta</taxon>
        <taxon>Spermatophyta</taxon>
        <taxon>Magnoliopsida</taxon>
        <taxon>eudicotyledons</taxon>
        <taxon>Gunneridae</taxon>
        <taxon>Pentapetalae</taxon>
        <taxon>rosids</taxon>
        <taxon>malvids</taxon>
        <taxon>Brassicales</taxon>
        <taxon>Brassicaceae</taxon>
        <taxon>Brassiceae</taxon>
        <taxon>Brassica</taxon>
    </lineage>
</organism>
<evidence type="ECO:0000256" key="6">
    <source>
        <dbReference type="SAM" id="SignalP"/>
    </source>
</evidence>
<evidence type="ECO:0000313" key="9">
    <source>
        <dbReference type="Proteomes" id="UP000264353"/>
    </source>
</evidence>
<evidence type="ECO:0000256" key="5">
    <source>
        <dbReference type="ARBA" id="ARBA00022729"/>
    </source>
</evidence>
<feature type="signal peptide" evidence="6">
    <location>
        <begin position="1"/>
        <end position="20"/>
    </location>
</feature>
<protein>
    <submittedName>
        <fullName evidence="7">Uncharacterized protein</fullName>
    </submittedName>
</protein>
<comment type="subcellular location">
    <subcellularLocation>
        <location evidence="1">Secreted</location>
    </subcellularLocation>
</comment>
<evidence type="ECO:0000313" key="7">
    <source>
        <dbReference type="EMBL" id="CAG7893880.1"/>
    </source>
</evidence>
<keyword evidence="4" id="KW-0964">Secreted</keyword>
<feature type="chain" id="PRO_5039799439" evidence="6">
    <location>
        <begin position="21"/>
        <end position="149"/>
    </location>
</feature>
<sequence>MNNFLAFLLVITMCYGLNEACKTSRIVISNGIWEGIPLEIHCYSWGRETRDWGTQTIPYNSSVSFEFVAVLNRKRRTKYVCDLWYQDAIEPYLKIKHYPMLEVFRAGHTRKCGQFREWGTGKHGIYFRRKYSQRLGWALNWFTLYPKET</sequence>
<comment type="similarity">
    <text evidence="2">Belongs to the plant self-incompatibility (S1) protein family.</text>
</comment>